<proteinExistence type="predicted"/>
<dbReference type="Proteomes" id="UP001187192">
    <property type="component" value="Unassembled WGS sequence"/>
</dbReference>
<evidence type="ECO:0000313" key="2">
    <source>
        <dbReference type="EMBL" id="GMN65917.1"/>
    </source>
</evidence>
<evidence type="ECO:0000256" key="1">
    <source>
        <dbReference type="SAM" id="MobiDB-lite"/>
    </source>
</evidence>
<name>A0AA88J9P0_FICCA</name>
<evidence type="ECO:0000313" key="3">
    <source>
        <dbReference type="Proteomes" id="UP001187192"/>
    </source>
</evidence>
<dbReference type="AlphaFoldDB" id="A0AA88J9P0"/>
<protein>
    <submittedName>
        <fullName evidence="2">Uncharacterized protein</fullName>
    </submittedName>
</protein>
<dbReference type="EMBL" id="BTGU01000271">
    <property type="protein sequence ID" value="GMN65917.1"/>
    <property type="molecule type" value="Genomic_DNA"/>
</dbReference>
<reference evidence="2" key="1">
    <citation type="submission" date="2023-07" db="EMBL/GenBank/DDBJ databases">
        <title>draft genome sequence of fig (Ficus carica).</title>
        <authorList>
            <person name="Takahashi T."/>
            <person name="Nishimura K."/>
        </authorList>
    </citation>
    <scope>NUCLEOTIDE SEQUENCE</scope>
</reference>
<sequence length="104" mass="11235">MIRARRSSLKLSVALAPTQISRAIIPEWNGGSCPSQPPFSVLLISKHHPISVAARSTSSRFAPHPGEARSSRPLPCKTQMPSLLPRETQAIPPPRFPAAVLNPL</sequence>
<organism evidence="2 3">
    <name type="scientific">Ficus carica</name>
    <name type="common">Common fig</name>
    <dbReference type="NCBI Taxonomy" id="3494"/>
    <lineage>
        <taxon>Eukaryota</taxon>
        <taxon>Viridiplantae</taxon>
        <taxon>Streptophyta</taxon>
        <taxon>Embryophyta</taxon>
        <taxon>Tracheophyta</taxon>
        <taxon>Spermatophyta</taxon>
        <taxon>Magnoliopsida</taxon>
        <taxon>eudicotyledons</taxon>
        <taxon>Gunneridae</taxon>
        <taxon>Pentapetalae</taxon>
        <taxon>rosids</taxon>
        <taxon>fabids</taxon>
        <taxon>Rosales</taxon>
        <taxon>Moraceae</taxon>
        <taxon>Ficeae</taxon>
        <taxon>Ficus</taxon>
    </lineage>
</organism>
<accession>A0AA88J9P0</accession>
<comment type="caution">
    <text evidence="2">The sequence shown here is derived from an EMBL/GenBank/DDBJ whole genome shotgun (WGS) entry which is preliminary data.</text>
</comment>
<keyword evidence="3" id="KW-1185">Reference proteome</keyword>
<gene>
    <name evidence="2" type="ORF">TIFTF001_034983</name>
</gene>
<feature type="region of interest" description="Disordered" evidence="1">
    <location>
        <begin position="55"/>
        <end position="104"/>
    </location>
</feature>